<dbReference type="EMBL" id="MJMJ01000007">
    <property type="protein sequence ID" value="OLQ91743.1"/>
    <property type="molecule type" value="Genomic_DNA"/>
</dbReference>
<keyword evidence="2" id="KW-0963">Cytoplasm</keyword>
<evidence type="ECO:0000313" key="6">
    <source>
        <dbReference type="EMBL" id="OLQ91743.1"/>
    </source>
</evidence>
<organism evidence="6 9">
    <name type="scientific">Vibrio panuliri</name>
    <dbReference type="NCBI Taxonomy" id="1381081"/>
    <lineage>
        <taxon>Bacteria</taxon>
        <taxon>Pseudomonadati</taxon>
        <taxon>Pseudomonadota</taxon>
        <taxon>Gammaproteobacteria</taxon>
        <taxon>Vibrionales</taxon>
        <taxon>Vibrionaceae</taxon>
        <taxon>Vibrio</taxon>
    </lineage>
</organism>
<evidence type="ECO:0000256" key="1">
    <source>
        <dbReference type="ARBA" id="ARBA00004514"/>
    </source>
</evidence>
<dbReference type="Proteomes" id="UP000186039">
    <property type="component" value="Unassembled WGS sequence"/>
</dbReference>
<proteinExistence type="predicted"/>
<evidence type="ECO:0000313" key="8">
    <source>
        <dbReference type="Proteomes" id="UP000186039"/>
    </source>
</evidence>
<dbReference type="AlphaFoldDB" id="A0A1Q9HM28"/>
<dbReference type="Proteomes" id="UP000186313">
    <property type="component" value="Unassembled WGS sequence"/>
</dbReference>
<keyword evidence="6" id="KW-0969">Cilium</keyword>
<dbReference type="Pfam" id="PF05400">
    <property type="entry name" value="FliT"/>
    <property type="match status" value="1"/>
</dbReference>
<gene>
    <name evidence="7" type="ORF">BIY20_00175</name>
    <name evidence="6" type="ORF">BIY22_17460</name>
</gene>
<keyword evidence="4" id="KW-0143">Chaperone</keyword>
<evidence type="ECO:0000256" key="4">
    <source>
        <dbReference type="ARBA" id="ARBA00023186"/>
    </source>
</evidence>
<dbReference type="STRING" id="1381081.BIY22_17460"/>
<evidence type="ECO:0000313" key="7">
    <source>
        <dbReference type="EMBL" id="OLQ94742.1"/>
    </source>
</evidence>
<dbReference type="OrthoDB" id="5905433at2"/>
<dbReference type="RefSeq" id="WP_075706759.1">
    <property type="nucleotide sequence ID" value="NZ_AP019654.1"/>
</dbReference>
<evidence type="ECO:0000256" key="2">
    <source>
        <dbReference type="ARBA" id="ARBA00022490"/>
    </source>
</evidence>
<keyword evidence="6" id="KW-0966">Cell projection</keyword>
<protein>
    <recommendedName>
        <fullName evidence="5">Flagellar protein FliT</fullName>
    </recommendedName>
</protein>
<evidence type="ECO:0000256" key="5">
    <source>
        <dbReference type="ARBA" id="ARBA00093797"/>
    </source>
</evidence>
<accession>A0A1Q9HM28</accession>
<keyword evidence="6" id="KW-0282">Flagellum</keyword>
<reference evidence="8 9" key="1">
    <citation type="submission" date="2016-09" db="EMBL/GenBank/DDBJ databases">
        <title>Genomic Taxonomy of the Vibrionaceae.</title>
        <authorList>
            <person name="Gonzalez-Castillo A."/>
            <person name="Gomez-Gil B."/>
            <person name="Enciso-Ibarra K."/>
        </authorList>
    </citation>
    <scope>NUCLEOTIDE SEQUENCE [LARGE SCALE GENOMIC DNA]</scope>
    <source>
        <strain evidence="7 8">CAIM 1902</strain>
        <strain evidence="6 9">CAIM 703</strain>
    </source>
</reference>
<evidence type="ECO:0000256" key="3">
    <source>
        <dbReference type="ARBA" id="ARBA00022795"/>
    </source>
</evidence>
<keyword evidence="8" id="KW-1185">Reference proteome</keyword>
<keyword evidence="3" id="KW-1005">Bacterial flagellum biogenesis</keyword>
<name>A0A1Q9HM28_9VIBR</name>
<dbReference type="EMBL" id="MJMH01000111">
    <property type="protein sequence ID" value="OLQ94742.1"/>
    <property type="molecule type" value="Genomic_DNA"/>
</dbReference>
<comment type="caution">
    <text evidence="6">The sequence shown here is derived from an EMBL/GenBank/DDBJ whole genome shotgun (WGS) entry which is preliminary data.</text>
</comment>
<comment type="subcellular location">
    <subcellularLocation>
        <location evidence="1">Cytoplasm</location>
        <location evidence="1">Cytosol</location>
    </subcellularLocation>
</comment>
<sequence length="107" mass="12356">MHLEDDFQAKLSQLSDLDQLITEQLSLSDINAEEITQLVDKREQLLLGILSMIDEAPKLAQLESWRAAVYQTQKVLGLMQEQTRSIGQSLHKYRHGNKSVQQYKKFL</sequence>
<dbReference type="InterPro" id="IPR008622">
    <property type="entry name" value="FliT"/>
</dbReference>
<evidence type="ECO:0000313" key="9">
    <source>
        <dbReference type="Proteomes" id="UP000186313"/>
    </source>
</evidence>